<dbReference type="AlphaFoldDB" id="A0A5E6M4R3"/>
<proteinExistence type="predicted"/>
<dbReference type="InterPro" id="IPR049874">
    <property type="entry name" value="ROK_cs"/>
</dbReference>
<dbReference type="SUPFAM" id="SSF53067">
    <property type="entry name" value="Actin-like ATPase domain"/>
    <property type="match status" value="1"/>
</dbReference>
<dbReference type="PANTHER" id="PTHR18964">
    <property type="entry name" value="ROK (REPRESSOR, ORF, KINASE) FAMILY"/>
    <property type="match status" value="1"/>
</dbReference>
<dbReference type="PANTHER" id="PTHR18964:SF174">
    <property type="entry name" value="D-ALLOSE KINASE-RELATED"/>
    <property type="match status" value="1"/>
</dbReference>
<accession>A0A5E6M4R3</accession>
<reference evidence="2 3" key="1">
    <citation type="submission" date="2019-09" db="EMBL/GenBank/DDBJ databases">
        <authorList>
            <person name="Cremers G."/>
        </authorList>
    </citation>
    <scope>NUCLEOTIDE SEQUENCE [LARGE SCALE GENOMIC DNA]</scope>
    <source>
        <strain evidence="2">4A</strain>
    </source>
</reference>
<sequence>MGSDAGRTFFLISESLSRMNPRVPDMREQRIRAGVDLGGTKIEILVLKGEGREIARRRIPTPTDGYQAILEAVQRLVMEVEQELDLDPLPLGVASPGSVSTTSGLLKNSNTVCLNGRALQADLERRLARPVRVANDANCFALSEASDGMAKGESVVFGVILGTGVGGGLVIEGRILSGANGIAGEWGHNPLPWARPEELPGPECYCGKRGCIETFLSGPGLASDHERVTGMRLGPEEIVRGAACGDPDCEATLLRYEVRLARGLAHVINLLDPDTIVLGGGLSNVDRLYRRVPALWSRWIFSDQIVTKLVPPRHGDSSGVRGAARLWDPPTSRPLP</sequence>
<keyword evidence="2" id="KW-0808">Transferase</keyword>
<organism evidence="2 3">
    <name type="scientific">Methylacidimicrobium tartarophylax</name>
    <dbReference type="NCBI Taxonomy" id="1041768"/>
    <lineage>
        <taxon>Bacteria</taxon>
        <taxon>Pseudomonadati</taxon>
        <taxon>Verrucomicrobiota</taxon>
        <taxon>Methylacidimicrobium</taxon>
    </lineage>
</organism>
<evidence type="ECO:0000313" key="2">
    <source>
        <dbReference type="EMBL" id="VVM04323.1"/>
    </source>
</evidence>
<dbReference type="InterPro" id="IPR000600">
    <property type="entry name" value="ROK"/>
</dbReference>
<dbReference type="InterPro" id="IPR043129">
    <property type="entry name" value="ATPase_NBD"/>
</dbReference>
<gene>
    <name evidence="2" type="primary">E2.7.1.4</name>
    <name evidence="2" type="synonym">scrK</name>
    <name evidence="2" type="ORF">MAMT_00018</name>
</gene>
<dbReference type="EMBL" id="CABFVA020000001">
    <property type="protein sequence ID" value="VVM04323.1"/>
    <property type="molecule type" value="Genomic_DNA"/>
</dbReference>
<dbReference type="Pfam" id="PF00480">
    <property type="entry name" value="ROK"/>
    <property type="match status" value="1"/>
</dbReference>
<feature type="region of interest" description="Disordered" evidence="1">
    <location>
        <begin position="312"/>
        <end position="336"/>
    </location>
</feature>
<dbReference type="GO" id="GO:0008865">
    <property type="term" value="F:fructokinase activity"/>
    <property type="evidence" value="ECO:0007669"/>
    <property type="project" value="UniProtKB-EC"/>
</dbReference>
<dbReference type="PROSITE" id="PS01125">
    <property type="entry name" value="ROK"/>
    <property type="match status" value="1"/>
</dbReference>
<evidence type="ECO:0000313" key="3">
    <source>
        <dbReference type="Proteomes" id="UP000334923"/>
    </source>
</evidence>
<dbReference type="OrthoDB" id="9795247at2"/>
<keyword evidence="2" id="KW-0418">Kinase</keyword>
<dbReference type="EC" id="2.7.1.4" evidence="2"/>
<keyword evidence="3" id="KW-1185">Reference proteome</keyword>
<evidence type="ECO:0000256" key="1">
    <source>
        <dbReference type="SAM" id="MobiDB-lite"/>
    </source>
</evidence>
<name>A0A5E6M4R3_9BACT</name>
<dbReference type="Gene3D" id="3.30.420.40">
    <property type="match status" value="2"/>
</dbReference>
<protein>
    <submittedName>
        <fullName evidence="2">Fructokinase</fullName>
        <ecNumber evidence="2">2.7.1.4</ecNumber>
    </submittedName>
</protein>
<dbReference type="CDD" id="cd24066">
    <property type="entry name" value="ASKHA_NBD_ROK_EcFRK-like"/>
    <property type="match status" value="1"/>
</dbReference>
<dbReference type="Proteomes" id="UP000334923">
    <property type="component" value="Unassembled WGS sequence"/>
</dbReference>